<protein>
    <submittedName>
        <fullName evidence="2">Uncharacterized protein</fullName>
    </submittedName>
</protein>
<name>A0A3D8Q4V6_9HELO</name>
<dbReference type="AlphaFoldDB" id="A0A3D8Q4V6"/>
<sequence>MLSGSNANHFTFPHIYQLAFLTPGKDPSNAFIRKLNCLEIPEDTSSLPSLEASVPNLSGAGVGVHLGQLQLGLGAGSRREAEVADDVPESLSSSAARLDRGSLGQLCMAKAGEEEVAPGGRIMKKNGKHTSLSHARRTPAVWYGRAGP</sequence>
<dbReference type="EMBL" id="PDLN01000027">
    <property type="protein sequence ID" value="RDW56434.1"/>
    <property type="molecule type" value="Genomic_DNA"/>
</dbReference>
<evidence type="ECO:0000313" key="3">
    <source>
        <dbReference type="Proteomes" id="UP000256328"/>
    </source>
</evidence>
<reference evidence="2 3" key="1">
    <citation type="journal article" date="2018" name="IMA Fungus">
        <title>IMA Genome-F 9: Draft genome sequence of Annulohypoxylon stygium, Aspergillus mulundensis, Berkeleyomyces basicola (syn. Thielaviopsis basicola), Ceratocystis smalleyi, two Cercospora beticola strains, Coleophoma cylindrospora, Fusarium fracticaudum, Phialophora cf. hyalina, and Morchella septimelata.</title>
        <authorList>
            <person name="Wingfield B.D."/>
            <person name="Bills G.F."/>
            <person name="Dong Y."/>
            <person name="Huang W."/>
            <person name="Nel W.J."/>
            <person name="Swalarsk-Parry B.S."/>
            <person name="Vaghefi N."/>
            <person name="Wilken P.M."/>
            <person name="An Z."/>
            <person name="de Beer Z.W."/>
            <person name="De Vos L."/>
            <person name="Chen L."/>
            <person name="Duong T.A."/>
            <person name="Gao Y."/>
            <person name="Hammerbacher A."/>
            <person name="Kikkert J.R."/>
            <person name="Li Y."/>
            <person name="Li H."/>
            <person name="Li K."/>
            <person name="Li Q."/>
            <person name="Liu X."/>
            <person name="Ma X."/>
            <person name="Naidoo K."/>
            <person name="Pethybridge S.J."/>
            <person name="Sun J."/>
            <person name="Steenkamp E.T."/>
            <person name="van der Nest M.A."/>
            <person name="van Wyk S."/>
            <person name="Wingfield M.J."/>
            <person name="Xiong C."/>
            <person name="Yue Q."/>
            <person name="Zhang X."/>
        </authorList>
    </citation>
    <scope>NUCLEOTIDE SEQUENCE [LARGE SCALE GENOMIC DNA]</scope>
    <source>
        <strain evidence="2 3">BP5796</strain>
    </source>
</reference>
<feature type="region of interest" description="Disordered" evidence="1">
    <location>
        <begin position="118"/>
        <end position="148"/>
    </location>
</feature>
<proteinExistence type="predicted"/>
<accession>A0A3D8Q4V6</accession>
<gene>
    <name evidence="2" type="ORF">BP5796_13183</name>
</gene>
<organism evidence="2 3">
    <name type="scientific">Coleophoma crateriformis</name>
    <dbReference type="NCBI Taxonomy" id="565419"/>
    <lineage>
        <taxon>Eukaryota</taxon>
        <taxon>Fungi</taxon>
        <taxon>Dikarya</taxon>
        <taxon>Ascomycota</taxon>
        <taxon>Pezizomycotina</taxon>
        <taxon>Leotiomycetes</taxon>
        <taxon>Helotiales</taxon>
        <taxon>Dermateaceae</taxon>
        <taxon>Coleophoma</taxon>
    </lineage>
</organism>
<comment type="caution">
    <text evidence="2">The sequence shown here is derived from an EMBL/GenBank/DDBJ whole genome shotgun (WGS) entry which is preliminary data.</text>
</comment>
<dbReference type="Proteomes" id="UP000256328">
    <property type="component" value="Unassembled WGS sequence"/>
</dbReference>
<evidence type="ECO:0000313" key="2">
    <source>
        <dbReference type="EMBL" id="RDW56434.1"/>
    </source>
</evidence>
<keyword evidence="3" id="KW-1185">Reference proteome</keyword>
<evidence type="ECO:0000256" key="1">
    <source>
        <dbReference type="SAM" id="MobiDB-lite"/>
    </source>
</evidence>